<dbReference type="RefSeq" id="WP_260723007.1">
    <property type="nucleotide sequence ID" value="NZ_BAAABS010000057.1"/>
</dbReference>
<keyword evidence="4 5" id="KW-0472">Membrane</keyword>
<evidence type="ECO:0000256" key="3">
    <source>
        <dbReference type="ARBA" id="ARBA00022989"/>
    </source>
</evidence>
<dbReference type="PANTHER" id="PTHR31310">
    <property type="match status" value="1"/>
</dbReference>
<dbReference type="CDD" id="cd03386">
    <property type="entry name" value="PAP2_Aur1_like"/>
    <property type="match status" value="1"/>
</dbReference>
<dbReference type="EMBL" id="CP073721">
    <property type="protein sequence ID" value="UWZ33742.1"/>
    <property type="molecule type" value="Genomic_DNA"/>
</dbReference>
<feature type="transmembrane region" description="Helical" evidence="5">
    <location>
        <begin position="118"/>
        <end position="135"/>
    </location>
</feature>
<name>A0ABY5YWW4_9ACTN</name>
<dbReference type="Pfam" id="PF14378">
    <property type="entry name" value="PAP2_3"/>
    <property type="match status" value="1"/>
</dbReference>
<dbReference type="Proteomes" id="UP001058271">
    <property type="component" value="Chromosome"/>
</dbReference>
<evidence type="ECO:0000313" key="8">
    <source>
        <dbReference type="Proteomes" id="UP001058271"/>
    </source>
</evidence>
<dbReference type="PANTHER" id="PTHR31310:SF7">
    <property type="entry name" value="PA-PHOSPHATASE RELATED-FAMILY PROTEIN DDB_G0268928"/>
    <property type="match status" value="1"/>
</dbReference>
<keyword evidence="2 5" id="KW-0812">Transmembrane</keyword>
<reference evidence="7" key="1">
    <citation type="submission" date="2021-04" db="EMBL/GenBank/DDBJ databases">
        <title>Biosynthetic gene clusters of Dactylosporangioum roseum.</title>
        <authorList>
            <person name="Hartkoorn R.C."/>
            <person name="Beaudoing E."/>
            <person name="Hot D."/>
            <person name="Moureu S."/>
        </authorList>
    </citation>
    <scope>NUCLEOTIDE SEQUENCE</scope>
    <source>
        <strain evidence="7">NRRL B-16295</strain>
    </source>
</reference>
<dbReference type="InterPro" id="IPR026841">
    <property type="entry name" value="Aur1/Ipt1"/>
</dbReference>
<sequence>MNTGAGLDERHGTARRRPRAWTELLLVVGLFLAYKAGRLLVDGRVSDAFANAGLVWHVERALRLPDEAGFQQLLLGSDGLIRAANIYYAVVHFPATVAFLLFMYFFRPEHYVRFRRMLAWLTAMGLVIHFAFPLAPPRMLGGLGLVDTAAAYGPSVYGPPQTDTLSNQYAAMPSLHVGWAIVVAAGLIVATRSRWRWLWAVHPLLTTIVVVGTANHYWIDGLVIGALVAGLLTATAKHTTAVPEIPINEEALINAGAVVGAGGALRTETAINAGTTTAPPSDSTIDEPAVVVAAHEGAIRAVPLQVPHIVNTEPAGEPAR</sequence>
<evidence type="ECO:0000256" key="4">
    <source>
        <dbReference type="ARBA" id="ARBA00023136"/>
    </source>
</evidence>
<evidence type="ECO:0000259" key="6">
    <source>
        <dbReference type="Pfam" id="PF14378"/>
    </source>
</evidence>
<keyword evidence="8" id="KW-1185">Reference proteome</keyword>
<feature type="transmembrane region" description="Helical" evidence="5">
    <location>
        <begin position="20"/>
        <end position="37"/>
    </location>
</feature>
<evidence type="ECO:0000256" key="5">
    <source>
        <dbReference type="SAM" id="Phobius"/>
    </source>
</evidence>
<proteinExistence type="predicted"/>
<evidence type="ECO:0000256" key="1">
    <source>
        <dbReference type="ARBA" id="ARBA00004141"/>
    </source>
</evidence>
<organism evidence="7 8">
    <name type="scientific">Dactylosporangium roseum</name>
    <dbReference type="NCBI Taxonomy" id="47989"/>
    <lineage>
        <taxon>Bacteria</taxon>
        <taxon>Bacillati</taxon>
        <taxon>Actinomycetota</taxon>
        <taxon>Actinomycetes</taxon>
        <taxon>Micromonosporales</taxon>
        <taxon>Micromonosporaceae</taxon>
        <taxon>Dactylosporangium</taxon>
    </lineage>
</organism>
<keyword evidence="3 5" id="KW-1133">Transmembrane helix</keyword>
<feature type="transmembrane region" description="Helical" evidence="5">
    <location>
        <begin position="169"/>
        <end position="190"/>
    </location>
</feature>
<evidence type="ECO:0000313" key="7">
    <source>
        <dbReference type="EMBL" id="UWZ33742.1"/>
    </source>
</evidence>
<feature type="transmembrane region" description="Helical" evidence="5">
    <location>
        <begin position="86"/>
        <end position="106"/>
    </location>
</feature>
<feature type="domain" description="Inositolphosphotransferase Aur1/Ipt1" evidence="6">
    <location>
        <begin position="55"/>
        <end position="231"/>
    </location>
</feature>
<gene>
    <name evidence="7" type="ORF">Drose_20885</name>
</gene>
<evidence type="ECO:0000256" key="2">
    <source>
        <dbReference type="ARBA" id="ARBA00022692"/>
    </source>
</evidence>
<feature type="transmembrane region" description="Helical" evidence="5">
    <location>
        <begin position="197"/>
        <end position="218"/>
    </location>
</feature>
<protein>
    <submittedName>
        <fullName evidence="7">Phosphatase PAP2 family protein</fullName>
    </submittedName>
</protein>
<comment type="subcellular location">
    <subcellularLocation>
        <location evidence="1">Membrane</location>
        <topology evidence="1">Multi-pass membrane protein</topology>
    </subcellularLocation>
</comment>
<accession>A0ABY5YWW4</accession>
<dbReference type="InterPro" id="IPR052185">
    <property type="entry name" value="IPC_Synthase-Related"/>
</dbReference>